<dbReference type="EMBL" id="CADCXU010000406">
    <property type="protein sequence ID" value="CAA9993411.1"/>
    <property type="molecule type" value="Genomic_DNA"/>
</dbReference>
<feature type="compositionally biased region" description="Low complexity" evidence="1">
    <location>
        <begin position="44"/>
        <end position="56"/>
    </location>
</feature>
<evidence type="ECO:0000313" key="3">
    <source>
        <dbReference type="Proteomes" id="UP000479000"/>
    </source>
</evidence>
<gene>
    <name evidence="2" type="ORF">NTEN_LOCUS386</name>
</gene>
<accession>A0A6H5FUU0</accession>
<dbReference type="Proteomes" id="UP000479000">
    <property type="component" value="Unassembled WGS sequence"/>
</dbReference>
<dbReference type="AlphaFoldDB" id="A0A6H5FUU0"/>
<feature type="region of interest" description="Disordered" evidence="1">
    <location>
        <begin position="29"/>
        <end position="56"/>
    </location>
</feature>
<reference evidence="2 3" key="1">
    <citation type="submission" date="2020-02" db="EMBL/GenBank/DDBJ databases">
        <authorList>
            <person name="Ferguson B K."/>
        </authorList>
    </citation>
    <scope>NUCLEOTIDE SEQUENCE [LARGE SCALE GENOMIC DNA]</scope>
</reference>
<protein>
    <submittedName>
        <fullName evidence="2">Uncharacterized protein</fullName>
    </submittedName>
</protein>
<evidence type="ECO:0000313" key="2">
    <source>
        <dbReference type="EMBL" id="CAA9993411.1"/>
    </source>
</evidence>
<sequence length="168" mass="18784">FQRLQIFDHIPPDFVLVTVPYDTRARLIPRPADDKTGTGDASHSQQSEQQQQRRQCCQLGAQTGAGVGGRMTRGGTGDLQRSAVGDVRRARRCRRIVSDVAWPIVGCRSYVRTAVDVQAPPSHHVHLRPVCARRFARAAIIDTMLDLLSMKFDISIHSSTFPLVCRFF</sequence>
<evidence type="ECO:0000256" key="1">
    <source>
        <dbReference type="SAM" id="MobiDB-lite"/>
    </source>
</evidence>
<keyword evidence="3" id="KW-1185">Reference proteome</keyword>
<organism evidence="2 3">
    <name type="scientific">Nesidiocoris tenuis</name>
    <dbReference type="NCBI Taxonomy" id="355587"/>
    <lineage>
        <taxon>Eukaryota</taxon>
        <taxon>Metazoa</taxon>
        <taxon>Ecdysozoa</taxon>
        <taxon>Arthropoda</taxon>
        <taxon>Hexapoda</taxon>
        <taxon>Insecta</taxon>
        <taxon>Pterygota</taxon>
        <taxon>Neoptera</taxon>
        <taxon>Paraneoptera</taxon>
        <taxon>Hemiptera</taxon>
        <taxon>Heteroptera</taxon>
        <taxon>Panheteroptera</taxon>
        <taxon>Cimicomorpha</taxon>
        <taxon>Miridae</taxon>
        <taxon>Dicyphina</taxon>
        <taxon>Nesidiocoris</taxon>
    </lineage>
</organism>
<name>A0A6H5FUU0_9HEMI</name>
<feature type="non-terminal residue" evidence="2">
    <location>
        <position position="1"/>
    </location>
</feature>
<proteinExistence type="predicted"/>